<feature type="domain" description="GtrA/DPMS transmembrane" evidence="7">
    <location>
        <begin position="9"/>
        <end position="128"/>
    </location>
</feature>
<proteinExistence type="inferred from homology"/>
<dbReference type="Pfam" id="PF04138">
    <property type="entry name" value="GtrA_DPMS_TM"/>
    <property type="match status" value="1"/>
</dbReference>
<sequence>MNQHRALFKFALVGSIGFIADASLFSTALYVCDLDVLLSRVIAFFGAACVTWLGNRWYTFAHSGNVSKFHQWAKFMISASISAIPNFIAFKLVISTLGENTMTVYIALAFGVLVGMLSNFILSSRWVFRSKLTS</sequence>
<evidence type="ECO:0000313" key="9">
    <source>
        <dbReference type="Proteomes" id="UP001139559"/>
    </source>
</evidence>
<keyword evidence="4 6" id="KW-1133">Transmembrane helix</keyword>
<evidence type="ECO:0000256" key="5">
    <source>
        <dbReference type="ARBA" id="ARBA00023136"/>
    </source>
</evidence>
<dbReference type="AlphaFoldDB" id="A0A9X1XLX8"/>
<dbReference type="PANTHER" id="PTHR38459:SF1">
    <property type="entry name" value="PROPHAGE BACTOPRENOL-LINKED GLUCOSE TRANSLOCASE HOMOLOG"/>
    <property type="match status" value="1"/>
</dbReference>
<reference evidence="8" key="1">
    <citation type="submission" date="2021-11" db="EMBL/GenBank/DDBJ databases">
        <title>Vibrio ZSDE26 sp. nov. and Vibrio ZSDZ34 sp. nov., isolated from coastal seawater in Qingdao.</title>
        <authorList>
            <person name="Zhang P."/>
        </authorList>
    </citation>
    <scope>NUCLEOTIDE SEQUENCE</scope>
    <source>
        <strain evidence="8">ZSDE26</strain>
    </source>
</reference>
<dbReference type="GO" id="GO:0005886">
    <property type="term" value="C:plasma membrane"/>
    <property type="evidence" value="ECO:0007669"/>
    <property type="project" value="TreeGrafter"/>
</dbReference>
<evidence type="ECO:0000256" key="4">
    <source>
        <dbReference type="ARBA" id="ARBA00022989"/>
    </source>
</evidence>
<evidence type="ECO:0000256" key="6">
    <source>
        <dbReference type="SAM" id="Phobius"/>
    </source>
</evidence>
<evidence type="ECO:0000256" key="1">
    <source>
        <dbReference type="ARBA" id="ARBA00004141"/>
    </source>
</evidence>
<dbReference type="EMBL" id="JAJHVV010000009">
    <property type="protein sequence ID" value="MCK6264645.1"/>
    <property type="molecule type" value="Genomic_DNA"/>
</dbReference>
<name>A0A9X1XLX8_9VIBR</name>
<dbReference type="GO" id="GO:0000271">
    <property type="term" value="P:polysaccharide biosynthetic process"/>
    <property type="evidence" value="ECO:0007669"/>
    <property type="project" value="InterPro"/>
</dbReference>
<comment type="subcellular location">
    <subcellularLocation>
        <location evidence="1">Membrane</location>
        <topology evidence="1">Multi-pass membrane protein</topology>
    </subcellularLocation>
</comment>
<keyword evidence="9" id="KW-1185">Reference proteome</keyword>
<keyword evidence="5 6" id="KW-0472">Membrane</keyword>
<gene>
    <name evidence="8" type="ORF">KP803_15295</name>
</gene>
<evidence type="ECO:0000259" key="7">
    <source>
        <dbReference type="Pfam" id="PF04138"/>
    </source>
</evidence>
<feature type="transmembrane region" description="Helical" evidence="6">
    <location>
        <begin position="37"/>
        <end position="54"/>
    </location>
</feature>
<accession>A0A9X1XLX8</accession>
<evidence type="ECO:0000313" key="8">
    <source>
        <dbReference type="EMBL" id="MCK6264645.1"/>
    </source>
</evidence>
<dbReference type="InterPro" id="IPR007267">
    <property type="entry name" value="GtrA_DPMS_TM"/>
</dbReference>
<feature type="transmembrane region" description="Helical" evidence="6">
    <location>
        <begin position="7"/>
        <end position="31"/>
    </location>
</feature>
<feature type="transmembrane region" description="Helical" evidence="6">
    <location>
        <begin position="75"/>
        <end position="97"/>
    </location>
</feature>
<comment type="caution">
    <text evidence="8">The sequence shown here is derived from an EMBL/GenBank/DDBJ whole genome shotgun (WGS) entry which is preliminary data.</text>
</comment>
<feature type="transmembrane region" description="Helical" evidence="6">
    <location>
        <begin position="103"/>
        <end position="122"/>
    </location>
</feature>
<evidence type="ECO:0000256" key="3">
    <source>
        <dbReference type="ARBA" id="ARBA00022692"/>
    </source>
</evidence>
<comment type="similarity">
    <text evidence="2">Belongs to the GtrA family.</text>
</comment>
<dbReference type="InterPro" id="IPR051401">
    <property type="entry name" value="GtrA_CellWall_Glycosyl"/>
</dbReference>
<dbReference type="PANTHER" id="PTHR38459">
    <property type="entry name" value="PROPHAGE BACTOPRENOL-LINKED GLUCOSE TRANSLOCASE HOMOLOG"/>
    <property type="match status" value="1"/>
</dbReference>
<organism evidence="8 9">
    <name type="scientific">Vibrio amylolyticus</name>
    <dbReference type="NCBI Taxonomy" id="2847292"/>
    <lineage>
        <taxon>Bacteria</taxon>
        <taxon>Pseudomonadati</taxon>
        <taxon>Pseudomonadota</taxon>
        <taxon>Gammaproteobacteria</taxon>
        <taxon>Vibrionales</taxon>
        <taxon>Vibrionaceae</taxon>
        <taxon>Vibrio</taxon>
    </lineage>
</organism>
<dbReference type="RefSeq" id="WP_248009718.1">
    <property type="nucleotide sequence ID" value="NZ_JAJHVV010000009.1"/>
</dbReference>
<dbReference type="Proteomes" id="UP001139559">
    <property type="component" value="Unassembled WGS sequence"/>
</dbReference>
<evidence type="ECO:0000256" key="2">
    <source>
        <dbReference type="ARBA" id="ARBA00009399"/>
    </source>
</evidence>
<keyword evidence="3 6" id="KW-0812">Transmembrane</keyword>
<protein>
    <submittedName>
        <fullName evidence="8">GtrA family protein</fullName>
    </submittedName>
</protein>